<keyword evidence="5" id="KW-0677">Repeat</keyword>
<evidence type="ECO:0000256" key="5">
    <source>
        <dbReference type="ARBA" id="ARBA00022737"/>
    </source>
</evidence>
<dbReference type="PANTHER" id="PTHR45928">
    <property type="entry name" value="RE38146P"/>
    <property type="match status" value="1"/>
</dbReference>
<dbReference type="InterPro" id="IPR018108">
    <property type="entry name" value="MCP_transmembrane"/>
</dbReference>
<keyword evidence="9 10" id="KW-0472">Membrane</keyword>
<evidence type="ECO:0000256" key="2">
    <source>
        <dbReference type="ARBA" id="ARBA00006375"/>
    </source>
</evidence>
<gene>
    <name evidence="12" type="ORF">CHIRRI_LOCUS10407</name>
</gene>
<comment type="subcellular location">
    <subcellularLocation>
        <location evidence="1">Mitochondrion inner membrane</location>
        <topology evidence="1">Multi-pass membrane protein</topology>
    </subcellularLocation>
</comment>
<keyword evidence="7" id="KW-1133">Transmembrane helix</keyword>
<sequence length="299" mass="32488">MENILLGGFSSSIATIFTNPLEVIKTRLQLQGELKAKGHHIEPYKNFLQGLTQIAKHDGMSALQKGLSASLCFQFILNACRLGVYTTAYESGWTRSSNGDVSIIKSAFFGGIGGTLGQGIASPFFMIRNQLQSAAVKEIAVGYQHKHQTMSSAFQKIYNAHGISGLYRGVLVVIPRGCLGSGSQIAAFGYSKDVLQRKTNLNPTAISFISSCIAGTVMTIIMHPPDVISTRLYNQGTNSSGQGLNYTGVIDCFIKTVKNEGFKGLYKGFFPHYLRLGTHSVLVLVFFDELKALKSKLNV</sequence>
<reference evidence="12" key="1">
    <citation type="submission" date="2022-01" db="EMBL/GenBank/DDBJ databases">
        <authorList>
            <person name="King R."/>
        </authorList>
    </citation>
    <scope>NUCLEOTIDE SEQUENCE</scope>
</reference>
<dbReference type="GO" id="GO:0005743">
    <property type="term" value="C:mitochondrial inner membrane"/>
    <property type="evidence" value="ECO:0007669"/>
    <property type="project" value="UniProtKB-SubCell"/>
</dbReference>
<dbReference type="AlphaFoldDB" id="A0A9N9S2A3"/>
<comment type="similarity">
    <text evidence="2 11">Belongs to the mitochondrial carrier (TC 2.A.29) family.</text>
</comment>
<evidence type="ECO:0000256" key="1">
    <source>
        <dbReference type="ARBA" id="ARBA00004448"/>
    </source>
</evidence>
<accession>A0A9N9S2A3</accession>
<keyword evidence="8" id="KW-0496">Mitochondrion</keyword>
<dbReference type="InterPro" id="IPR051508">
    <property type="entry name" value="Mito_Carrier_Antiporter"/>
</dbReference>
<dbReference type="PANTHER" id="PTHR45928:SF1">
    <property type="entry name" value="RE38146P"/>
    <property type="match status" value="1"/>
</dbReference>
<dbReference type="Proteomes" id="UP001153620">
    <property type="component" value="Chromosome 3"/>
</dbReference>
<evidence type="ECO:0000256" key="9">
    <source>
        <dbReference type="ARBA" id="ARBA00023136"/>
    </source>
</evidence>
<evidence type="ECO:0000313" key="13">
    <source>
        <dbReference type="Proteomes" id="UP001153620"/>
    </source>
</evidence>
<keyword evidence="3 11" id="KW-0813">Transport</keyword>
<organism evidence="12 13">
    <name type="scientific">Chironomus riparius</name>
    <dbReference type="NCBI Taxonomy" id="315576"/>
    <lineage>
        <taxon>Eukaryota</taxon>
        <taxon>Metazoa</taxon>
        <taxon>Ecdysozoa</taxon>
        <taxon>Arthropoda</taxon>
        <taxon>Hexapoda</taxon>
        <taxon>Insecta</taxon>
        <taxon>Pterygota</taxon>
        <taxon>Neoptera</taxon>
        <taxon>Endopterygota</taxon>
        <taxon>Diptera</taxon>
        <taxon>Nematocera</taxon>
        <taxon>Chironomoidea</taxon>
        <taxon>Chironomidae</taxon>
        <taxon>Chironominae</taxon>
        <taxon>Chironomus</taxon>
    </lineage>
</organism>
<dbReference type="EMBL" id="OU895879">
    <property type="protein sequence ID" value="CAG9807560.1"/>
    <property type="molecule type" value="Genomic_DNA"/>
</dbReference>
<keyword evidence="4 10" id="KW-0812">Transmembrane</keyword>
<evidence type="ECO:0000256" key="3">
    <source>
        <dbReference type="ARBA" id="ARBA00022448"/>
    </source>
</evidence>
<reference evidence="12" key="2">
    <citation type="submission" date="2022-10" db="EMBL/GenBank/DDBJ databases">
        <authorList>
            <consortium name="ENA_rothamsted_submissions"/>
            <consortium name="culmorum"/>
            <person name="King R."/>
        </authorList>
    </citation>
    <scope>NUCLEOTIDE SEQUENCE</scope>
</reference>
<dbReference type="OrthoDB" id="6703404at2759"/>
<evidence type="ECO:0000256" key="7">
    <source>
        <dbReference type="ARBA" id="ARBA00022989"/>
    </source>
</evidence>
<name>A0A9N9S2A3_9DIPT</name>
<dbReference type="Pfam" id="PF00153">
    <property type="entry name" value="Mito_carr"/>
    <property type="match status" value="3"/>
</dbReference>
<evidence type="ECO:0000256" key="11">
    <source>
        <dbReference type="RuleBase" id="RU000488"/>
    </source>
</evidence>
<dbReference type="SUPFAM" id="SSF103506">
    <property type="entry name" value="Mitochondrial carrier"/>
    <property type="match status" value="1"/>
</dbReference>
<evidence type="ECO:0000256" key="8">
    <source>
        <dbReference type="ARBA" id="ARBA00023128"/>
    </source>
</evidence>
<dbReference type="InterPro" id="IPR023395">
    <property type="entry name" value="MCP_dom_sf"/>
</dbReference>
<evidence type="ECO:0000313" key="12">
    <source>
        <dbReference type="EMBL" id="CAG9807560.1"/>
    </source>
</evidence>
<feature type="repeat" description="Solcar" evidence="10">
    <location>
        <begin position="101"/>
        <end position="194"/>
    </location>
</feature>
<evidence type="ECO:0000256" key="6">
    <source>
        <dbReference type="ARBA" id="ARBA00022792"/>
    </source>
</evidence>
<feature type="repeat" description="Solcar" evidence="10">
    <location>
        <begin position="2"/>
        <end position="91"/>
    </location>
</feature>
<protein>
    <submittedName>
        <fullName evidence="12">Uncharacterized protein</fullName>
    </submittedName>
</protein>
<dbReference type="Gene3D" id="1.50.40.10">
    <property type="entry name" value="Mitochondrial carrier domain"/>
    <property type="match status" value="1"/>
</dbReference>
<evidence type="ECO:0000256" key="4">
    <source>
        <dbReference type="ARBA" id="ARBA00022692"/>
    </source>
</evidence>
<evidence type="ECO:0000256" key="10">
    <source>
        <dbReference type="PROSITE-ProRule" id="PRU00282"/>
    </source>
</evidence>
<dbReference type="PROSITE" id="PS50920">
    <property type="entry name" value="SOLCAR"/>
    <property type="match status" value="3"/>
</dbReference>
<keyword evidence="6" id="KW-0999">Mitochondrion inner membrane</keyword>
<feature type="repeat" description="Solcar" evidence="10">
    <location>
        <begin position="202"/>
        <end position="293"/>
    </location>
</feature>
<keyword evidence="13" id="KW-1185">Reference proteome</keyword>
<proteinExistence type="inferred from homology"/>